<reference evidence="1" key="1">
    <citation type="journal article" date="2016" name="Biosci. Biotechnol. Biochem.">
        <title>Bioconversion of AHX to AOH by resting cells of Burkholderia contaminans CH-1.</title>
        <authorList>
            <person name="Choi J.H."/>
            <person name="Kikuchi A."/>
            <person name="Pumkaeo P."/>
            <person name="Hirai H."/>
            <person name="Tokuyama S."/>
            <person name="Kawagishi H."/>
        </authorList>
    </citation>
    <scope>NUCLEOTIDE SEQUENCE</scope>
    <source>
        <strain evidence="1">CH-1</strain>
    </source>
</reference>
<dbReference type="AlphaFoldDB" id="A0A250L2E6"/>
<organism evidence="1">
    <name type="scientific">Burkholderia contaminans</name>
    <dbReference type="NCBI Taxonomy" id="488447"/>
    <lineage>
        <taxon>Bacteria</taxon>
        <taxon>Pseudomonadati</taxon>
        <taxon>Pseudomonadota</taxon>
        <taxon>Betaproteobacteria</taxon>
        <taxon>Burkholderiales</taxon>
        <taxon>Burkholderiaceae</taxon>
        <taxon>Burkholderia</taxon>
        <taxon>Burkholderia cepacia complex</taxon>
    </lineage>
</organism>
<gene>
    <name evidence="1" type="ORF">BCCH1_12370</name>
</gene>
<dbReference type="EMBL" id="AP018357">
    <property type="protein sequence ID" value="BBA38816.1"/>
    <property type="molecule type" value="Genomic_DNA"/>
</dbReference>
<sequence>MPRRSVRRIAAAEMLDVSQQYASLAPPVPDGVFPRLRPYRSLSRTRWPIRYLQHALPISDTHAGMLYGLERPYEEKRVLANITLPIPSRVGGYRLDFISTSRILNFTVRNIFTPRLKERRLTPKSVNIGY</sequence>
<accession>A0A250L2E6</accession>
<evidence type="ECO:0000313" key="1">
    <source>
        <dbReference type="EMBL" id="BBA38816.1"/>
    </source>
</evidence>
<proteinExistence type="predicted"/>
<protein>
    <submittedName>
        <fullName evidence="1">Uncharacterized protein</fullName>
    </submittedName>
</protein>
<reference evidence="1" key="2">
    <citation type="journal article" date="2017" name="Genome Announc.">
        <title>High-Quality Draft Genome Sequence of Burkholderia contaminans CH-1, a Gram-Negative Bacterium That Metabolizes 2-Azahypoxanthine, a Plant Growth-Regulating Compound.</title>
        <authorList>
            <person name="Choi J.-H."/>
            <person name="Sugiura H."/>
            <person name="Moriuchi R."/>
            <person name="Kawagishi H."/>
            <person name="Dohra H."/>
        </authorList>
    </citation>
    <scope>NUCLEOTIDE SEQUENCE</scope>
    <source>
        <strain evidence="1">CH-1</strain>
    </source>
</reference>
<name>A0A250L2E6_9BURK</name>